<dbReference type="PANTHER" id="PTHR42794:SF1">
    <property type="entry name" value="HEMIN IMPORT ATP-BINDING PROTEIN HMUV"/>
    <property type="match status" value="1"/>
</dbReference>
<dbReference type="PANTHER" id="PTHR42794">
    <property type="entry name" value="HEMIN IMPORT ATP-BINDING PROTEIN HMUV"/>
    <property type="match status" value="1"/>
</dbReference>
<dbReference type="PROSITE" id="PS50893">
    <property type="entry name" value="ABC_TRANSPORTER_2"/>
    <property type="match status" value="1"/>
</dbReference>
<evidence type="ECO:0000256" key="3">
    <source>
        <dbReference type="ARBA" id="ARBA00022840"/>
    </source>
</evidence>
<evidence type="ECO:0000256" key="2">
    <source>
        <dbReference type="ARBA" id="ARBA00022741"/>
    </source>
</evidence>
<comment type="caution">
    <text evidence="7">The sequence shown here is derived from an EMBL/GenBank/DDBJ whole genome shotgun (WGS) entry which is preliminary data.</text>
</comment>
<protein>
    <submittedName>
        <fullName evidence="7">Heme ABC transporter ATP-binding protein</fullName>
    </submittedName>
</protein>
<dbReference type="Pfam" id="PF00005">
    <property type="entry name" value="ABC_tran"/>
    <property type="match status" value="1"/>
</dbReference>
<reference evidence="7" key="3">
    <citation type="submission" date="2023-06" db="EMBL/GenBank/DDBJ databases">
        <authorList>
            <person name="Lucena T."/>
            <person name="Sun Q."/>
        </authorList>
    </citation>
    <scope>NUCLEOTIDE SEQUENCE</scope>
    <source>
        <strain evidence="7">CECT 7184</strain>
    </source>
</reference>
<dbReference type="SUPFAM" id="SSF52540">
    <property type="entry name" value="P-loop containing nucleoside triphosphate hydrolases"/>
    <property type="match status" value="1"/>
</dbReference>
<evidence type="ECO:0000256" key="4">
    <source>
        <dbReference type="ARBA" id="ARBA00022967"/>
    </source>
</evidence>
<dbReference type="EMBL" id="JAUFQU010000031">
    <property type="protein sequence ID" value="MDN3709342.1"/>
    <property type="molecule type" value="Genomic_DNA"/>
</dbReference>
<dbReference type="InterPro" id="IPR003439">
    <property type="entry name" value="ABC_transporter-like_ATP-bd"/>
</dbReference>
<dbReference type="CDD" id="cd03214">
    <property type="entry name" value="ABC_Iron-Siderophores_B12_Hemin"/>
    <property type="match status" value="1"/>
</dbReference>
<evidence type="ECO:0000313" key="9">
    <source>
        <dbReference type="Proteomes" id="UP001242368"/>
    </source>
</evidence>
<dbReference type="RefSeq" id="WP_290364618.1">
    <property type="nucleotide sequence ID" value="NZ_JAUFQU010000001.1"/>
</dbReference>
<keyword evidence="9" id="KW-1185">Reference proteome</keyword>
<evidence type="ECO:0000256" key="1">
    <source>
        <dbReference type="ARBA" id="ARBA00022448"/>
    </source>
</evidence>
<gene>
    <name evidence="7" type="ORF">QW060_16820</name>
    <name evidence="8" type="ORF">QW060_20205</name>
</gene>
<evidence type="ECO:0000313" key="7">
    <source>
        <dbReference type="EMBL" id="MDN3708767.1"/>
    </source>
</evidence>
<evidence type="ECO:0000256" key="5">
    <source>
        <dbReference type="ARBA" id="ARBA00037066"/>
    </source>
</evidence>
<keyword evidence="4" id="KW-1278">Translocase</keyword>
<sequence length="261" mass="29755">MLKAKNVRFAVKNHLLLDEISFAAEKGEFIAILGPNGAGKSTLLSYISNELEQKNKTVLFKEKLISQWDKRELPLHKAKFSQHQAGDITLEIKDVVMMGRYPYFDNTPSEKDGQAVEKWMEATDTTHLKNRSYEHLSGGERQRVHLARVLTQLENNIENKIILLDEPLNNLDVSHQFKTLEIIKNLTEKNNTAIVVLHDINLASQFADKILLLKKGKLVAYDTPANVLTEEMISEVYNFPCYVSVNPINQQPLILFGQNKK</sequence>
<organism evidence="7 9">
    <name type="scientific">Paenimyroides ceti</name>
    <dbReference type="NCBI Taxonomy" id="395087"/>
    <lineage>
        <taxon>Bacteria</taxon>
        <taxon>Pseudomonadati</taxon>
        <taxon>Bacteroidota</taxon>
        <taxon>Flavobacteriia</taxon>
        <taxon>Flavobacteriales</taxon>
        <taxon>Flavobacteriaceae</taxon>
        <taxon>Paenimyroides</taxon>
    </lineage>
</organism>
<evidence type="ECO:0000259" key="6">
    <source>
        <dbReference type="PROSITE" id="PS50893"/>
    </source>
</evidence>
<dbReference type="EMBL" id="JAUFQU010000001">
    <property type="protein sequence ID" value="MDN3708767.1"/>
    <property type="molecule type" value="Genomic_DNA"/>
</dbReference>
<dbReference type="Gene3D" id="3.40.50.300">
    <property type="entry name" value="P-loop containing nucleotide triphosphate hydrolases"/>
    <property type="match status" value="1"/>
</dbReference>
<dbReference type="Proteomes" id="UP001242368">
    <property type="component" value="Unassembled WGS sequence"/>
</dbReference>
<keyword evidence="1" id="KW-0813">Transport</keyword>
<name>A0ABT8CW55_9FLAO</name>
<dbReference type="InterPro" id="IPR003593">
    <property type="entry name" value="AAA+_ATPase"/>
</dbReference>
<keyword evidence="2" id="KW-0547">Nucleotide-binding</keyword>
<proteinExistence type="predicted"/>
<keyword evidence="3 7" id="KW-0067">ATP-binding</keyword>
<accession>A0ABT8CW55</accession>
<comment type="function">
    <text evidence="5">Part of the ABC transporter complex HmuTUV involved in hemin import. Responsible for energy coupling to the transport system.</text>
</comment>
<feature type="domain" description="ABC transporter" evidence="6">
    <location>
        <begin position="2"/>
        <end position="240"/>
    </location>
</feature>
<dbReference type="InterPro" id="IPR027417">
    <property type="entry name" value="P-loop_NTPase"/>
</dbReference>
<reference evidence="7" key="1">
    <citation type="journal article" date="2014" name="Int. J. Syst. Evol. Microbiol.">
        <title>Complete genome of a new Firmicutes species belonging to the dominant human colonic microbiota ('Ruminococcus bicirculans') reveals two chromosomes and a selective capacity to utilize plant glucans.</title>
        <authorList>
            <consortium name="NISC Comparative Sequencing Program"/>
            <person name="Wegmann U."/>
            <person name="Louis P."/>
            <person name="Goesmann A."/>
            <person name="Henrissat B."/>
            <person name="Duncan S.H."/>
            <person name="Flint H.J."/>
        </authorList>
    </citation>
    <scope>NUCLEOTIDE SEQUENCE</scope>
    <source>
        <strain evidence="7">CECT 7184</strain>
    </source>
</reference>
<dbReference type="SMART" id="SM00382">
    <property type="entry name" value="AAA"/>
    <property type="match status" value="1"/>
</dbReference>
<reference evidence="9" key="2">
    <citation type="journal article" date="2019" name="Int. J. Syst. Evol. Microbiol.">
        <title>The Global Catalogue of Microorganisms (GCM) 10K type strain sequencing project: providing services to taxonomists for standard genome sequencing and annotation.</title>
        <authorList>
            <consortium name="The Broad Institute Genomics Platform"/>
            <consortium name="The Broad Institute Genome Sequencing Center for Infectious Disease"/>
            <person name="Wu L."/>
            <person name="Ma J."/>
        </authorList>
    </citation>
    <scope>NUCLEOTIDE SEQUENCE [LARGE SCALE GENOMIC DNA]</scope>
    <source>
        <strain evidence="9">CECT 7184</strain>
    </source>
</reference>
<dbReference type="GO" id="GO:0005524">
    <property type="term" value="F:ATP binding"/>
    <property type="evidence" value="ECO:0007669"/>
    <property type="project" value="UniProtKB-KW"/>
</dbReference>
<dbReference type="NCBIfam" id="NF010068">
    <property type="entry name" value="PRK13548.1"/>
    <property type="match status" value="1"/>
</dbReference>
<evidence type="ECO:0000313" key="8">
    <source>
        <dbReference type="EMBL" id="MDN3709342.1"/>
    </source>
</evidence>